<name>A0A078AV27_STYLE</name>
<organism evidence="1 2">
    <name type="scientific">Stylonychia lemnae</name>
    <name type="common">Ciliate</name>
    <dbReference type="NCBI Taxonomy" id="5949"/>
    <lineage>
        <taxon>Eukaryota</taxon>
        <taxon>Sar</taxon>
        <taxon>Alveolata</taxon>
        <taxon>Ciliophora</taxon>
        <taxon>Intramacronucleata</taxon>
        <taxon>Spirotrichea</taxon>
        <taxon>Stichotrichia</taxon>
        <taxon>Sporadotrichida</taxon>
        <taxon>Oxytrichidae</taxon>
        <taxon>Stylonychinae</taxon>
        <taxon>Stylonychia</taxon>
    </lineage>
</organism>
<gene>
    <name evidence="1" type="primary">Contig8672.g9254</name>
    <name evidence="1" type="ORF">STYLEM_15342</name>
</gene>
<evidence type="ECO:0000313" key="1">
    <source>
        <dbReference type="EMBL" id="CDW86250.1"/>
    </source>
</evidence>
<dbReference type="Proteomes" id="UP000039865">
    <property type="component" value="Unassembled WGS sequence"/>
</dbReference>
<dbReference type="InParanoid" id="A0A078AV27"/>
<evidence type="ECO:0000313" key="2">
    <source>
        <dbReference type="Proteomes" id="UP000039865"/>
    </source>
</evidence>
<proteinExistence type="predicted"/>
<accession>A0A078AV27</accession>
<reference evidence="1 2" key="1">
    <citation type="submission" date="2014-06" db="EMBL/GenBank/DDBJ databases">
        <authorList>
            <person name="Swart Estienne"/>
        </authorList>
    </citation>
    <scope>NUCLEOTIDE SEQUENCE [LARGE SCALE GENOMIC DNA]</scope>
    <source>
        <strain evidence="1 2">130c</strain>
    </source>
</reference>
<keyword evidence="2" id="KW-1185">Reference proteome</keyword>
<dbReference type="EMBL" id="CCKQ01014485">
    <property type="protein sequence ID" value="CDW86250.1"/>
    <property type="molecule type" value="Genomic_DNA"/>
</dbReference>
<sequence>MGDSGIFIGFINTTRYFTWGFRIGDLTATNSFVKMDSSGAHLALVAFSGSDINILAINKIDGSILTQFKELNAGLLLKYGIEIDSNGNLFLALKYGTQWRFSCYNGGVFYNIGVTGVTTNGAGLSLLLLSDNLYISGLIKSTTNSGTYSTITNVQASTGSIQWNVGYNNWGYPSTYYEIEKLAVINGNSMYAVMSDQKVGQREVTFVKLDLTQTGSSMITQTFRYAVYNEYTVLSLSYTISSIYMLSVYTVSKALELTQIKDFNTAQIQVNLQTIGKNLLSSTNFLISKALVLPSTNRYFVGKSDEFKPFSLKYTYPMGFIMSSQSNINCNDITDLQGGISQIFYAEIISLSFSSLPIDYFEQFAIVDQTEATAYSLVQIDLNSTDNSWCPIKRVSIDFSQSVSVQQNTYVTKNAQKIKILRNATVSRSCNDAKFVYYYNSGLGSFMDYFIGNNSIGVYTNDPSLYGVYGVNLTVKYEPTYLNHTVIVPITVKNCSSAQITSSSQYSFSYVVGNTAITMIMYNFTVDIECELGISFTYQDQLPFDTEIFSFNQTSLQFIVNTTNNAKKGVYNLMYKGYVKEDPSVAQTIQFTVNVIYNCYLAIFTINPQLSMLEYDVSVGNNVTVAEFQWTQDVPECQQITYTIYDSSFESPDPLIFDMNVNKFTMQSSNMSLTGKFYSLYVYATNQIKTQAYMFQVKLVNACQKAIITPKPIDNRVYLMSVNEMALVLNGWESSSDICYTFSYEISVTPDPGNAITYSSVTSTIRIQSDDVNLGGVTYTITVTGFIDFKFAKSTTQFDVLFTDYCMTAFIQPSFQMDIMYKIAQSTTRIQIPVFQSNASSADCGYFTYKISEKSGKDISFLSLNQFSNLLEIFTDDDSYSILSPFDLKVTGQQGKYEKFAKSTEFRLTVEPACGATEIIPPESSEITYKILESPIQVDLGLFQTLPYTCALTYYCQLKNGKSCDAKFIRNFDEQTGKFNISTSDFKKLGTYDIEIVGYVGLLSSAAELKVKVIIDCTLTTINPTAISDRTFSYKDPALEIEFSKFSDSLNCQPDILYTAVEEGQLFLPNDQIKITFDAQSRKLLVESINFIEEKNYAISLKGTYLGKEASIIFHILYRDCTIQYMKTSIPINKVFYLTEGAKTMELAPFTLVPACSIPITYTSSLANGSPLPSFISFSSANIQYRIETENDKNIGVYNLKLIGQTQSQGFTDSLEFSLTIAFAPPDFMNKGPPYFKTPLEVLEIVQGTTKIYTLPEIADDNNDKYKITLKQPPIFAKLSSQNIIFTPKKEDVGSKSFQIVLSDLNVQSMSQSYQMDVIVLDADEEQVQFVDEMDDYLKNPNKYLKAYIKKTYFNGNVLVVFSQDIIEPANITAIDNRTLQVSI</sequence>
<protein>
    <submittedName>
        <fullName evidence="1">Ig family protein</fullName>
    </submittedName>
</protein>